<sequence length="98" mass="11443">MTTLGITQMRLLTCYAFLKAYNTSTLDAIRGSAVKDLADLGLTKLQQARIESWFILTKDRLFFTEWWLKICCFQFIIASLLLKLNVEMMNIQIEMLRN</sequence>
<organism evidence="1 2">
    <name type="scientific">Papaver atlanticum</name>
    <dbReference type="NCBI Taxonomy" id="357466"/>
    <lineage>
        <taxon>Eukaryota</taxon>
        <taxon>Viridiplantae</taxon>
        <taxon>Streptophyta</taxon>
        <taxon>Embryophyta</taxon>
        <taxon>Tracheophyta</taxon>
        <taxon>Spermatophyta</taxon>
        <taxon>Magnoliopsida</taxon>
        <taxon>Ranunculales</taxon>
        <taxon>Papaveraceae</taxon>
        <taxon>Papaveroideae</taxon>
        <taxon>Papaver</taxon>
    </lineage>
</organism>
<proteinExistence type="predicted"/>
<reference evidence="1" key="1">
    <citation type="submission" date="2022-04" db="EMBL/GenBank/DDBJ databases">
        <title>A functionally conserved STORR gene fusion in Papaver species that diverged 16.8 million years ago.</title>
        <authorList>
            <person name="Catania T."/>
        </authorList>
    </citation>
    <scope>NUCLEOTIDE SEQUENCE</scope>
    <source>
        <strain evidence="1">S-188037</strain>
    </source>
</reference>
<evidence type="ECO:0000313" key="1">
    <source>
        <dbReference type="EMBL" id="KAI3917613.1"/>
    </source>
</evidence>
<accession>A0AAD4SRN8</accession>
<gene>
    <name evidence="1" type="ORF">MKW98_021375</name>
</gene>
<comment type="caution">
    <text evidence="1">The sequence shown here is derived from an EMBL/GenBank/DDBJ whole genome shotgun (WGS) entry which is preliminary data.</text>
</comment>
<dbReference type="Proteomes" id="UP001202328">
    <property type="component" value="Unassembled WGS sequence"/>
</dbReference>
<dbReference type="EMBL" id="JAJJMB010008983">
    <property type="protein sequence ID" value="KAI3917613.1"/>
    <property type="molecule type" value="Genomic_DNA"/>
</dbReference>
<name>A0AAD4SRN8_9MAGN</name>
<keyword evidence="2" id="KW-1185">Reference proteome</keyword>
<protein>
    <submittedName>
        <fullName evidence="1">Uncharacterized protein</fullName>
    </submittedName>
</protein>
<evidence type="ECO:0000313" key="2">
    <source>
        <dbReference type="Proteomes" id="UP001202328"/>
    </source>
</evidence>
<dbReference type="AlphaFoldDB" id="A0AAD4SRN8"/>